<dbReference type="Pfam" id="PF01263">
    <property type="entry name" value="Aldose_epim"/>
    <property type="match status" value="1"/>
</dbReference>
<keyword evidence="8" id="KW-0106">Calcium</keyword>
<evidence type="ECO:0000256" key="10">
    <source>
        <dbReference type="ARBA" id="ARBA00023277"/>
    </source>
</evidence>
<dbReference type="PIRSF" id="PIRSF005096">
    <property type="entry name" value="GALM"/>
    <property type="match status" value="1"/>
</dbReference>
<evidence type="ECO:0000256" key="5">
    <source>
        <dbReference type="ARBA" id="ARBA00011245"/>
    </source>
</evidence>
<name>A0ABM5QB30_9BACT</name>
<evidence type="ECO:0000313" key="12">
    <source>
        <dbReference type="EMBL" id="AHW60809.1"/>
    </source>
</evidence>
<evidence type="ECO:0000256" key="6">
    <source>
        <dbReference type="ARBA" id="ARBA00013185"/>
    </source>
</evidence>
<dbReference type="PROSITE" id="PS00545">
    <property type="entry name" value="ALDOSE_1_EPIMERASE"/>
    <property type="match status" value="1"/>
</dbReference>
<dbReference type="SUPFAM" id="SSF74650">
    <property type="entry name" value="Galactose mutarotase-like"/>
    <property type="match status" value="1"/>
</dbReference>
<dbReference type="EMBL" id="CP007451">
    <property type="protein sequence ID" value="AHW60809.1"/>
    <property type="molecule type" value="Genomic_DNA"/>
</dbReference>
<dbReference type="Gene3D" id="2.70.98.10">
    <property type="match status" value="1"/>
</dbReference>
<dbReference type="InterPro" id="IPR015443">
    <property type="entry name" value="Aldose_1-epimerase"/>
</dbReference>
<sequence length="356" mass="39794">MLKKVKKIQIKMKITTTPFGTLKDGREAQLFTLSNDTIKIKISNYGAIITAIDMPNKNGSIDNIVCGFNNVETYQSDEYLGNCPYFGAIIGRFGNRIAKGHLEIEGKTYEMAINNGPNHLHGGLEGFDKKLFEAELIETENEVGVKLSYLSPDGEENYPGNLKVTCIYTLNEENDLGIQYYAETDKTTVVNLTNHTYFNLTGGKENILNHELELNATKITDMEEQIPTGKILPVVGTAFDFTSAKKINADGLEMGYDDNFVFDNEDGDLIMAGTLSEAKSGRKVEVYTTQPGMQVYTGYWIPEFTIDGKKKFGSYSGIALETQHYPDSVHHPKFPTTTLKPGELYDQKTIYKFITE</sequence>
<evidence type="ECO:0000256" key="8">
    <source>
        <dbReference type="ARBA" id="ARBA00022837"/>
    </source>
</evidence>
<dbReference type="EC" id="5.1.3.3" evidence="6 11"/>
<dbReference type="NCBIfam" id="NF008277">
    <property type="entry name" value="PRK11055.1"/>
    <property type="match status" value="1"/>
</dbReference>
<evidence type="ECO:0000256" key="4">
    <source>
        <dbReference type="ARBA" id="ARBA00006206"/>
    </source>
</evidence>
<comment type="pathway">
    <text evidence="3 11">Carbohydrate metabolism; hexose metabolism.</text>
</comment>
<comment type="similarity">
    <text evidence="4 11">Belongs to the aldose epimerase family.</text>
</comment>
<evidence type="ECO:0000256" key="3">
    <source>
        <dbReference type="ARBA" id="ARBA00005028"/>
    </source>
</evidence>
<comment type="cofactor">
    <cofactor evidence="2">
        <name>Ca(2+)</name>
        <dbReference type="ChEBI" id="CHEBI:29108"/>
    </cofactor>
</comment>
<dbReference type="CDD" id="cd09019">
    <property type="entry name" value="galactose_mutarotase_like"/>
    <property type="match status" value="1"/>
</dbReference>
<comment type="catalytic activity">
    <reaction evidence="1 11">
        <text>alpha-D-glucose = beta-D-glucose</text>
        <dbReference type="Rhea" id="RHEA:10264"/>
        <dbReference type="ChEBI" id="CHEBI:15903"/>
        <dbReference type="ChEBI" id="CHEBI:17925"/>
        <dbReference type="EC" id="5.1.3.3"/>
    </reaction>
</comment>
<dbReference type="PANTHER" id="PTHR10091">
    <property type="entry name" value="ALDOSE-1-EPIMERASE"/>
    <property type="match status" value="1"/>
</dbReference>
<keyword evidence="10 11" id="KW-0119">Carbohydrate metabolism</keyword>
<dbReference type="PANTHER" id="PTHR10091:SF0">
    <property type="entry name" value="GALACTOSE MUTAROTASE"/>
    <property type="match status" value="1"/>
</dbReference>
<accession>A0ABM5QB30</accession>
<protein>
    <recommendedName>
        <fullName evidence="7 11">Aldose 1-epimerase</fullName>
        <ecNumber evidence="6 11">5.1.3.3</ecNumber>
    </recommendedName>
</protein>
<reference evidence="12 13" key="1">
    <citation type="submission" date="2014-03" db="EMBL/GenBank/DDBJ databases">
        <title>Complete genome sequence of a deeply braunched marine Bacteroidia bacterium Draconibacterium orientale type strain FH5T.</title>
        <authorList>
            <person name="Li X."/>
            <person name="Wang X."/>
            <person name="Xie Z."/>
            <person name="Du Z."/>
            <person name="Chen G."/>
        </authorList>
    </citation>
    <scope>NUCLEOTIDE SEQUENCE [LARGE SCALE GENOMIC DNA]</scope>
    <source>
        <strain evidence="12 13">FH5</strain>
    </source>
</reference>
<evidence type="ECO:0000256" key="9">
    <source>
        <dbReference type="ARBA" id="ARBA00023235"/>
    </source>
</evidence>
<proteinExistence type="inferred from homology"/>
<dbReference type="InterPro" id="IPR018052">
    <property type="entry name" value="Ald1_epimerase_CS"/>
</dbReference>
<dbReference type="InterPro" id="IPR047215">
    <property type="entry name" value="Galactose_mutarotase-like"/>
</dbReference>
<keyword evidence="13" id="KW-1185">Reference proteome</keyword>
<keyword evidence="9 11" id="KW-0413">Isomerase</keyword>
<evidence type="ECO:0000256" key="1">
    <source>
        <dbReference type="ARBA" id="ARBA00001614"/>
    </source>
</evidence>
<comment type="subunit">
    <text evidence="5">Monomer.</text>
</comment>
<evidence type="ECO:0000313" key="13">
    <source>
        <dbReference type="Proteomes" id="UP000023772"/>
    </source>
</evidence>
<dbReference type="InterPro" id="IPR008183">
    <property type="entry name" value="Aldose_1/G6P_1-epimerase"/>
</dbReference>
<evidence type="ECO:0000256" key="11">
    <source>
        <dbReference type="PIRNR" id="PIRNR005096"/>
    </source>
</evidence>
<organism evidence="12 13">
    <name type="scientific">Draconibacterium orientale</name>
    <dbReference type="NCBI Taxonomy" id="1168034"/>
    <lineage>
        <taxon>Bacteria</taxon>
        <taxon>Pseudomonadati</taxon>
        <taxon>Bacteroidota</taxon>
        <taxon>Bacteroidia</taxon>
        <taxon>Marinilabiliales</taxon>
        <taxon>Prolixibacteraceae</taxon>
        <taxon>Draconibacterium</taxon>
    </lineage>
</organism>
<dbReference type="Proteomes" id="UP000023772">
    <property type="component" value="Chromosome"/>
</dbReference>
<evidence type="ECO:0000256" key="2">
    <source>
        <dbReference type="ARBA" id="ARBA00001913"/>
    </source>
</evidence>
<dbReference type="InterPro" id="IPR014718">
    <property type="entry name" value="GH-type_carb-bd"/>
</dbReference>
<dbReference type="InterPro" id="IPR011013">
    <property type="entry name" value="Gal_mutarotase_sf_dom"/>
</dbReference>
<gene>
    <name evidence="12" type="ORF">FH5T_17365</name>
</gene>
<evidence type="ECO:0000256" key="7">
    <source>
        <dbReference type="ARBA" id="ARBA00014165"/>
    </source>
</evidence>